<evidence type="ECO:0000256" key="11">
    <source>
        <dbReference type="ARBA" id="ARBA00022884"/>
    </source>
</evidence>
<evidence type="ECO:0000313" key="20">
    <source>
        <dbReference type="EMBL" id="WIO46181.1"/>
    </source>
</evidence>
<feature type="domain" description="B5" evidence="19">
    <location>
        <begin position="442"/>
        <end position="520"/>
    </location>
</feature>
<dbReference type="Gene3D" id="3.30.930.10">
    <property type="entry name" value="Bira Bifunctional Protein, Domain 2"/>
    <property type="match status" value="1"/>
</dbReference>
<dbReference type="PANTHER" id="PTHR10947">
    <property type="entry name" value="PHENYLALANYL-TRNA SYNTHETASE BETA CHAIN AND LEUCINE-RICH REPEAT-CONTAINING PROTEIN 47"/>
    <property type="match status" value="1"/>
</dbReference>
<dbReference type="InterPro" id="IPR033714">
    <property type="entry name" value="tRNA_bind_bactPheRS"/>
</dbReference>
<evidence type="ECO:0000256" key="15">
    <source>
        <dbReference type="HAMAP-Rule" id="MF_00283"/>
    </source>
</evidence>
<evidence type="ECO:0000256" key="16">
    <source>
        <dbReference type="PROSITE-ProRule" id="PRU00209"/>
    </source>
</evidence>
<dbReference type="InterPro" id="IPR020825">
    <property type="entry name" value="Phe-tRNA_synthase-like_B3/B4"/>
</dbReference>
<feature type="binding site" evidence="15">
    <location>
        <position position="498"/>
    </location>
    <ligand>
        <name>Mg(2+)</name>
        <dbReference type="ChEBI" id="CHEBI:18420"/>
        <note>shared with alpha subunit</note>
    </ligand>
</feature>
<dbReference type="InterPro" id="IPR012340">
    <property type="entry name" value="NA-bd_OB-fold"/>
</dbReference>
<keyword evidence="13 15" id="KW-0030">Aminoacyl-tRNA synthetase</keyword>
<keyword evidence="12 15" id="KW-0648">Protein biosynthesis</keyword>
<dbReference type="Gene3D" id="3.30.56.10">
    <property type="match status" value="2"/>
</dbReference>
<comment type="subunit">
    <text evidence="3 15">Tetramer of two alpha and two beta subunits.</text>
</comment>
<reference evidence="20 21" key="1">
    <citation type="journal article" date="2023" name="Cell">
        <title>Genetic manipulation of Patescibacteria provides mechanistic insights into microbial dark matter and the epibiotic lifestyle.</title>
        <authorList>
            <person name="Wang Y."/>
            <person name="Gallagher L.A."/>
            <person name="Andrade P.A."/>
            <person name="Liu A."/>
            <person name="Humphreys I.R."/>
            <person name="Turkarslan S."/>
            <person name="Cutler K.J."/>
            <person name="Arrieta-Ortiz M.L."/>
            <person name="Li Y."/>
            <person name="Radey M.C."/>
            <person name="McLean J.S."/>
            <person name="Cong Q."/>
            <person name="Baker D."/>
            <person name="Baliga N.S."/>
            <person name="Peterson S.B."/>
            <person name="Mougous J.D."/>
        </authorList>
    </citation>
    <scope>NUCLEOTIDE SEQUENCE [LARGE SCALE GENOMIC DNA]</scope>
    <source>
        <strain evidence="20 21">ML1</strain>
    </source>
</reference>
<keyword evidence="9 15" id="KW-0067">ATP-binding</keyword>
<keyword evidence="5 16" id="KW-0820">tRNA-binding</keyword>
<dbReference type="HAMAP" id="MF_00283">
    <property type="entry name" value="Phe_tRNA_synth_beta1"/>
    <property type="match status" value="1"/>
</dbReference>
<evidence type="ECO:0000259" key="17">
    <source>
        <dbReference type="PROSITE" id="PS50886"/>
    </source>
</evidence>
<evidence type="ECO:0000313" key="21">
    <source>
        <dbReference type="Proteomes" id="UP001177295"/>
    </source>
</evidence>
<dbReference type="InterPro" id="IPR005121">
    <property type="entry name" value="Fdx_antiC-bd"/>
</dbReference>
<evidence type="ECO:0000256" key="1">
    <source>
        <dbReference type="ARBA" id="ARBA00004496"/>
    </source>
</evidence>
<dbReference type="PANTHER" id="PTHR10947:SF0">
    <property type="entry name" value="PHENYLALANINE--TRNA LIGASE BETA SUBUNIT"/>
    <property type="match status" value="1"/>
</dbReference>
<dbReference type="Gene3D" id="3.50.40.10">
    <property type="entry name" value="Phenylalanyl-trna Synthetase, Chain B, domain 3"/>
    <property type="match status" value="1"/>
</dbReference>
<evidence type="ECO:0000256" key="2">
    <source>
        <dbReference type="ARBA" id="ARBA00008653"/>
    </source>
</evidence>
<evidence type="ECO:0000256" key="4">
    <source>
        <dbReference type="ARBA" id="ARBA00022490"/>
    </source>
</evidence>
<dbReference type="SUPFAM" id="SSF56037">
    <property type="entry name" value="PheT/TilS domain"/>
    <property type="match status" value="1"/>
</dbReference>
<comment type="similarity">
    <text evidence="2 15">Belongs to the phenylalanyl-tRNA synthetase beta subunit family. Type 1 subfamily.</text>
</comment>
<dbReference type="PROSITE" id="PS50886">
    <property type="entry name" value="TRBD"/>
    <property type="match status" value="1"/>
</dbReference>
<dbReference type="Gene3D" id="2.40.50.140">
    <property type="entry name" value="Nucleic acid-binding proteins"/>
    <property type="match status" value="1"/>
</dbReference>
<dbReference type="InterPro" id="IPR041616">
    <property type="entry name" value="PheRS_beta_core"/>
</dbReference>
<comment type="catalytic activity">
    <reaction evidence="14 15">
        <text>tRNA(Phe) + L-phenylalanine + ATP = L-phenylalanyl-tRNA(Phe) + AMP + diphosphate + H(+)</text>
        <dbReference type="Rhea" id="RHEA:19413"/>
        <dbReference type="Rhea" id="RHEA-COMP:9668"/>
        <dbReference type="Rhea" id="RHEA-COMP:9699"/>
        <dbReference type="ChEBI" id="CHEBI:15378"/>
        <dbReference type="ChEBI" id="CHEBI:30616"/>
        <dbReference type="ChEBI" id="CHEBI:33019"/>
        <dbReference type="ChEBI" id="CHEBI:58095"/>
        <dbReference type="ChEBI" id="CHEBI:78442"/>
        <dbReference type="ChEBI" id="CHEBI:78531"/>
        <dbReference type="ChEBI" id="CHEBI:456215"/>
        <dbReference type="EC" id="6.1.1.20"/>
    </reaction>
</comment>
<dbReference type="SMART" id="SM00874">
    <property type="entry name" value="B5"/>
    <property type="match status" value="1"/>
</dbReference>
<dbReference type="PROSITE" id="PS51447">
    <property type="entry name" value="FDX_ACB"/>
    <property type="match status" value="1"/>
</dbReference>
<feature type="binding site" evidence="15">
    <location>
        <position position="507"/>
    </location>
    <ligand>
        <name>Mg(2+)</name>
        <dbReference type="ChEBI" id="CHEBI:18420"/>
        <note>shared with alpha subunit</note>
    </ligand>
</feature>
<dbReference type="InterPro" id="IPR002547">
    <property type="entry name" value="tRNA-bd_dom"/>
</dbReference>
<protein>
    <recommendedName>
        <fullName evidence="15">Phenylalanine--tRNA ligase beta subunit</fullName>
        <ecNumber evidence="15">6.1.1.20</ecNumber>
    </recommendedName>
    <alternativeName>
        <fullName evidence="15">Phenylalanyl-tRNA synthetase beta subunit</fullName>
        <shortName evidence="15">PheRS</shortName>
    </alternativeName>
</protein>
<evidence type="ECO:0000256" key="13">
    <source>
        <dbReference type="ARBA" id="ARBA00023146"/>
    </source>
</evidence>
<dbReference type="Pfam" id="PF03484">
    <property type="entry name" value="B5"/>
    <property type="match status" value="1"/>
</dbReference>
<organism evidence="20 21">
    <name type="scientific">Candidatus Southlakia epibionticum</name>
    <dbReference type="NCBI Taxonomy" id="3043284"/>
    <lineage>
        <taxon>Bacteria</taxon>
        <taxon>Candidatus Saccharimonadota</taxon>
        <taxon>Candidatus Saccharimonadia</taxon>
        <taxon>Candidatus Saccharimonadales</taxon>
        <taxon>Candidatus Saccharimonadaceae</taxon>
        <taxon>Candidatus Southlakia</taxon>
    </lineage>
</organism>
<dbReference type="InterPro" id="IPR005146">
    <property type="entry name" value="B3/B4_tRNA-bd"/>
</dbReference>
<accession>A0ABY8WW17</accession>
<dbReference type="SUPFAM" id="SSF50249">
    <property type="entry name" value="Nucleic acid-binding proteins"/>
    <property type="match status" value="1"/>
</dbReference>
<dbReference type="PROSITE" id="PS51483">
    <property type="entry name" value="B5"/>
    <property type="match status" value="1"/>
</dbReference>
<dbReference type="InterPro" id="IPR036690">
    <property type="entry name" value="Fdx_antiC-bd_sf"/>
</dbReference>
<dbReference type="GO" id="GO:0016874">
    <property type="term" value="F:ligase activity"/>
    <property type="evidence" value="ECO:0007669"/>
    <property type="project" value="UniProtKB-KW"/>
</dbReference>
<feature type="binding site" evidence="15">
    <location>
        <position position="508"/>
    </location>
    <ligand>
        <name>Mg(2+)</name>
        <dbReference type="ChEBI" id="CHEBI:18420"/>
        <note>shared with alpha subunit</note>
    </ligand>
</feature>
<keyword evidence="4 15" id="KW-0963">Cytoplasm</keyword>
<dbReference type="SMART" id="SM00873">
    <property type="entry name" value="B3_4"/>
    <property type="match status" value="1"/>
</dbReference>
<comment type="subcellular location">
    <subcellularLocation>
        <location evidence="1 15">Cytoplasm</location>
    </subcellularLocation>
</comment>
<keyword evidence="10 15" id="KW-0460">Magnesium</keyword>
<evidence type="ECO:0000256" key="3">
    <source>
        <dbReference type="ARBA" id="ARBA00011209"/>
    </source>
</evidence>
<keyword evidence="7 15" id="KW-0479">Metal-binding</keyword>
<dbReference type="Pfam" id="PF01588">
    <property type="entry name" value="tRNA_bind"/>
    <property type="match status" value="1"/>
</dbReference>
<proteinExistence type="inferred from homology"/>
<gene>
    <name evidence="15 20" type="primary">pheT</name>
    <name evidence="20" type="ORF">SEML1_0562</name>
</gene>
<dbReference type="SMART" id="SM00896">
    <property type="entry name" value="FDX-ACB"/>
    <property type="match status" value="1"/>
</dbReference>
<dbReference type="NCBIfam" id="TIGR00472">
    <property type="entry name" value="pheT_bact"/>
    <property type="match status" value="1"/>
</dbReference>
<dbReference type="Pfam" id="PF03483">
    <property type="entry name" value="B3_4"/>
    <property type="match status" value="1"/>
</dbReference>
<keyword evidence="21" id="KW-1185">Reference proteome</keyword>
<dbReference type="EC" id="6.1.1.20" evidence="15"/>
<dbReference type="EMBL" id="CP124550">
    <property type="protein sequence ID" value="WIO46181.1"/>
    <property type="molecule type" value="Genomic_DNA"/>
</dbReference>
<dbReference type="SUPFAM" id="SSF54991">
    <property type="entry name" value="Anticodon-binding domain of PheRS"/>
    <property type="match status" value="1"/>
</dbReference>
<evidence type="ECO:0000256" key="7">
    <source>
        <dbReference type="ARBA" id="ARBA00022723"/>
    </source>
</evidence>
<evidence type="ECO:0000256" key="12">
    <source>
        <dbReference type="ARBA" id="ARBA00022917"/>
    </source>
</evidence>
<comment type="cofactor">
    <cofactor evidence="15">
        <name>Mg(2+)</name>
        <dbReference type="ChEBI" id="CHEBI:18420"/>
    </cofactor>
    <text evidence="15">Binds 2 magnesium ions per tetramer.</text>
</comment>
<feature type="domain" description="TRNA-binding" evidence="17">
    <location>
        <begin position="47"/>
        <end position="172"/>
    </location>
</feature>
<dbReference type="Pfam" id="PF03147">
    <property type="entry name" value="FDX-ACB"/>
    <property type="match status" value="1"/>
</dbReference>
<evidence type="ECO:0000256" key="5">
    <source>
        <dbReference type="ARBA" id="ARBA00022555"/>
    </source>
</evidence>
<evidence type="ECO:0000256" key="10">
    <source>
        <dbReference type="ARBA" id="ARBA00022842"/>
    </source>
</evidence>
<dbReference type="InterPro" id="IPR005147">
    <property type="entry name" value="tRNA_synthase_B5-dom"/>
</dbReference>
<evidence type="ECO:0000256" key="9">
    <source>
        <dbReference type="ARBA" id="ARBA00022840"/>
    </source>
</evidence>
<evidence type="ECO:0000256" key="8">
    <source>
        <dbReference type="ARBA" id="ARBA00022741"/>
    </source>
</evidence>
<feature type="binding site" evidence="15">
    <location>
        <position position="504"/>
    </location>
    <ligand>
        <name>Mg(2+)</name>
        <dbReference type="ChEBI" id="CHEBI:18420"/>
        <note>shared with alpha subunit</note>
    </ligand>
</feature>
<feature type="domain" description="FDX-ACB" evidence="18">
    <location>
        <begin position="757"/>
        <end position="853"/>
    </location>
</feature>
<dbReference type="Proteomes" id="UP001177295">
    <property type="component" value="Chromosome"/>
</dbReference>
<evidence type="ECO:0000256" key="14">
    <source>
        <dbReference type="ARBA" id="ARBA00049255"/>
    </source>
</evidence>
<dbReference type="InterPro" id="IPR009061">
    <property type="entry name" value="DNA-bd_dom_put_sf"/>
</dbReference>
<dbReference type="SUPFAM" id="SSF46955">
    <property type="entry name" value="Putative DNA-binding domain"/>
    <property type="match status" value="1"/>
</dbReference>
<evidence type="ECO:0000259" key="19">
    <source>
        <dbReference type="PROSITE" id="PS51483"/>
    </source>
</evidence>
<sequence>MAYNWDSMKVSLNIVKSLVNFELPPVDELVARVNAQLGSVEKVIDLGAQYKDARIVHVVQCEPHPNADRLHVCLIDDGGAVANIPRDDKGYVQVVCGAPNVHADMWAVWLPPNSTVPASFADAEPFVLGARKLRGVLSQGMLAAADELAIGTDHDGIVEISGRDMPKGVVLQAGDSFAQVFGLDDVVLDIENKMFTHRPDCFGQLGVAREISGIFGQAFTSPDWYTVAQKFADGSGLKLNVYNDIPDLVPRFMAVAVKNVTVQPSPLWLQCQLVAMGGKPINNIVDATNYIMLMTAQPTHAYDYDKLRGGKLGARMAREGETIALLNGKTYTLGTDDIVIADGERAVALGGIMGGADTEVSSDTNNVVLECASFDMYAVRKTAMRHGVFTDALSRFNKGQSPLQNAPVLKRLMGMIGGEQASEVHDKKQFSDEFDEYFAGKYTPANIDINSSFINQRLGLQLTDSDIYTLLNNVEVHSHGPEDKLGYTCVQVPFWRTDIELKEDVVEEVGRLYDFSKLPRELPQRSTKPAPKNPRRELKRQIREQLSRAGANEALTYSFVHEHILKRAEQHADQAYKLSNALSPDLQYYRLSVLPSLLDKVHANIKAGHDEFCLFEIGKGHDVRLPHSEDGLPSERTFVDAVYAAKKARASAPYYQVQRIAVRLLGSLGAQFELIPMAAENDDGKELSGVEFEVAAPFDRQRSAWILCGKERLGIVGEFKQAVRRNFKLPEYAAGFSINFDQLLAQPRDEQAYRPLSRFPSTSRDVSLRAPRDVSYAELYHVVQAAVDESAGDITVTIEPRAIFQPANDHSIKTTTFRLRMTHYERTLTDADAKPIVDRVATMALAKLGAECV</sequence>
<dbReference type="InterPro" id="IPR045060">
    <property type="entry name" value="Phe-tRNA-ligase_IIc_bsu"/>
</dbReference>
<dbReference type="CDD" id="cd02796">
    <property type="entry name" value="tRNA_bind_bactPheRS"/>
    <property type="match status" value="1"/>
</dbReference>
<dbReference type="InterPro" id="IPR045864">
    <property type="entry name" value="aa-tRNA-synth_II/BPL/LPL"/>
</dbReference>
<dbReference type="Pfam" id="PF17759">
    <property type="entry name" value="tRNA_synthFbeta"/>
    <property type="match status" value="1"/>
</dbReference>
<name>A0ABY8WW17_9BACT</name>
<keyword evidence="11 16" id="KW-0694">RNA-binding</keyword>
<evidence type="ECO:0000256" key="6">
    <source>
        <dbReference type="ARBA" id="ARBA00022598"/>
    </source>
</evidence>
<keyword evidence="6 15" id="KW-0436">Ligase</keyword>
<keyword evidence="8 15" id="KW-0547">Nucleotide-binding</keyword>
<dbReference type="InterPro" id="IPR004532">
    <property type="entry name" value="Phe-tRNA-ligase_IIc_bsu_bact"/>
</dbReference>
<dbReference type="SUPFAM" id="SSF55681">
    <property type="entry name" value="Class II aaRS and biotin synthetases"/>
    <property type="match status" value="1"/>
</dbReference>
<dbReference type="Gene3D" id="3.30.70.380">
    <property type="entry name" value="Ferrodoxin-fold anticodon-binding domain"/>
    <property type="match status" value="1"/>
</dbReference>
<evidence type="ECO:0000259" key="18">
    <source>
        <dbReference type="PROSITE" id="PS51447"/>
    </source>
</evidence>